<dbReference type="Proteomes" id="UP000475928">
    <property type="component" value="Unassembled WGS sequence"/>
</dbReference>
<dbReference type="SUPFAM" id="SSF69055">
    <property type="entry name" value="1-deoxy-D-xylulose-5-phosphate reductoisomerase, C-terminal domain"/>
    <property type="match status" value="1"/>
</dbReference>
<dbReference type="HAMAP" id="MF_00183">
    <property type="entry name" value="DXP_reductoisom"/>
    <property type="match status" value="1"/>
</dbReference>
<dbReference type="GO" id="GO:0030145">
    <property type="term" value="F:manganese ion binding"/>
    <property type="evidence" value="ECO:0007669"/>
    <property type="project" value="TreeGrafter"/>
</dbReference>
<feature type="binding site" evidence="9">
    <location>
        <position position="150"/>
    </location>
    <ligand>
        <name>1-deoxy-D-xylulose 5-phosphate</name>
        <dbReference type="ChEBI" id="CHEBI:57792"/>
    </ligand>
</feature>
<dbReference type="RefSeq" id="WP_172356050.1">
    <property type="nucleotide sequence ID" value="NZ_BLLH01000003.1"/>
</dbReference>
<dbReference type="InterPro" id="IPR013512">
    <property type="entry name" value="DXP_reductoisomerase_N"/>
</dbReference>
<comment type="function">
    <text evidence="9">Catalyzes the NADPH-dependent rearrangement and reduction of 1-deoxy-D-xylulose-5-phosphate (DXP) to 2-C-methyl-D-erythritol 4-phosphate (MEP).</text>
</comment>
<dbReference type="GO" id="GO:0051484">
    <property type="term" value="P:isopentenyl diphosphate biosynthetic process, methylerythritol 4-phosphate pathway involved in terpenoid biosynthetic process"/>
    <property type="evidence" value="ECO:0007669"/>
    <property type="project" value="TreeGrafter"/>
</dbReference>
<dbReference type="AlphaFoldDB" id="A0A6A0B6U4"/>
<evidence type="ECO:0000259" key="12">
    <source>
        <dbReference type="Pfam" id="PF13288"/>
    </source>
</evidence>
<evidence type="ECO:0000256" key="8">
    <source>
        <dbReference type="ARBA" id="ARBA00048543"/>
    </source>
</evidence>
<dbReference type="NCBIfam" id="TIGR00243">
    <property type="entry name" value="Dxr"/>
    <property type="match status" value="1"/>
</dbReference>
<gene>
    <name evidence="13" type="primary">dxr2</name>
    <name evidence="9" type="synonym">dxr</name>
    <name evidence="13" type="ORF">Hs20B_08830</name>
</gene>
<feature type="binding site" evidence="9">
    <location>
        <position position="148"/>
    </location>
    <ligand>
        <name>Mn(2+)</name>
        <dbReference type="ChEBI" id="CHEBI:29035"/>
    </ligand>
</feature>
<comment type="similarity">
    <text evidence="2 9">Belongs to the DXR family.</text>
</comment>
<evidence type="ECO:0000259" key="10">
    <source>
        <dbReference type="Pfam" id="PF02670"/>
    </source>
</evidence>
<feature type="binding site" evidence="9">
    <location>
        <position position="13"/>
    </location>
    <ligand>
        <name>NADPH</name>
        <dbReference type="ChEBI" id="CHEBI:57783"/>
    </ligand>
</feature>
<feature type="domain" description="1-deoxy-D-xylulose 5-phosphate reductoisomerase C-terminal" evidence="11">
    <location>
        <begin position="144"/>
        <end position="227"/>
    </location>
</feature>
<keyword evidence="6 9" id="KW-0464">Manganese</keyword>
<dbReference type="Pfam" id="PF02670">
    <property type="entry name" value="DXP_reductoisom"/>
    <property type="match status" value="1"/>
</dbReference>
<evidence type="ECO:0000256" key="1">
    <source>
        <dbReference type="ARBA" id="ARBA00005094"/>
    </source>
</evidence>
<keyword evidence="3 9" id="KW-0479">Metal-binding</keyword>
<comment type="cofactor">
    <cofactor evidence="9">
        <name>Mg(2+)</name>
        <dbReference type="ChEBI" id="CHEBI:18420"/>
    </cofactor>
    <cofactor evidence="9">
        <name>Mn(2+)</name>
        <dbReference type="ChEBI" id="CHEBI:29035"/>
    </cofactor>
</comment>
<feature type="binding site" evidence="9">
    <location>
        <position position="123"/>
    </location>
    <ligand>
        <name>1-deoxy-D-xylulose 5-phosphate</name>
        <dbReference type="ChEBI" id="CHEBI:57792"/>
    </ligand>
</feature>
<dbReference type="FunFam" id="3.40.50.720:FF:000045">
    <property type="entry name" value="1-deoxy-D-xylulose 5-phosphate reductoisomerase"/>
    <property type="match status" value="1"/>
</dbReference>
<proteinExistence type="inferred from homology"/>
<dbReference type="PANTHER" id="PTHR30525:SF0">
    <property type="entry name" value="1-DEOXY-D-XYLULOSE 5-PHOSPHATE REDUCTOISOMERASE, CHLOROPLASTIC"/>
    <property type="match status" value="1"/>
</dbReference>
<evidence type="ECO:0000256" key="4">
    <source>
        <dbReference type="ARBA" id="ARBA00022857"/>
    </source>
</evidence>
<dbReference type="Pfam" id="PF08436">
    <property type="entry name" value="DXP_redisom_C"/>
    <property type="match status" value="1"/>
</dbReference>
<dbReference type="InterPro" id="IPR013644">
    <property type="entry name" value="DXP_reductoisomerase_C"/>
</dbReference>
<keyword evidence="14" id="KW-1185">Reference proteome</keyword>
<feature type="binding site" evidence="9">
    <location>
        <position position="122"/>
    </location>
    <ligand>
        <name>NADPH</name>
        <dbReference type="ChEBI" id="CHEBI:57783"/>
    </ligand>
</feature>
<feature type="binding site" evidence="9">
    <location>
        <position position="197"/>
    </location>
    <ligand>
        <name>1-deoxy-D-xylulose 5-phosphate</name>
        <dbReference type="ChEBI" id="CHEBI:57792"/>
    </ligand>
</feature>
<dbReference type="GO" id="GO:0016853">
    <property type="term" value="F:isomerase activity"/>
    <property type="evidence" value="ECO:0007669"/>
    <property type="project" value="UniProtKB-KW"/>
</dbReference>
<evidence type="ECO:0000256" key="9">
    <source>
        <dbReference type="HAMAP-Rule" id="MF_00183"/>
    </source>
</evidence>
<keyword evidence="4 9" id="KW-0521">NADP</keyword>
<evidence type="ECO:0000256" key="3">
    <source>
        <dbReference type="ARBA" id="ARBA00022723"/>
    </source>
</evidence>
<sequence>MTLKKIMLMGATGSVGTQALDVIAAHPDLFELVGFAYGDNIAKAREIIEKFSPKIVVSASDANQVELAQAFPEIESLSGSDGLIELVSVSDYDILLNAIVGSVGLLPTLEAIKLGHDIALANKETLVVAGDTIIAEAARTGSKILPVDSEHAAIFQVLQGVKRKDVRSLTITASGGSFRDKKREELVDVTLESALAHPNWSMGAKITLDSATMVNKGLEVIEAHHLFDMPYDDIHVVMHRESVVHSMITLNDGAVLAQLGASDMREPIQYALAYPRHITMQNEKDFDLTELASLHFEKMDLVRFPMLDLAYRVGKLGGGYPAVYNAANEVANRAFRDGKISFLAIEQLITRAVFGHMEFDGQSLQQILATDAKTRKKVATWIDTLSSEKANS</sequence>
<dbReference type="InterPro" id="IPR003821">
    <property type="entry name" value="DXP_reductoisomerase"/>
</dbReference>
<name>A0A6A0B6U4_9LACT</name>
<feature type="binding site" evidence="9">
    <location>
        <position position="14"/>
    </location>
    <ligand>
        <name>NADPH</name>
        <dbReference type="ChEBI" id="CHEBI:57783"/>
    </ligand>
</feature>
<feature type="binding site" evidence="9">
    <location>
        <position position="219"/>
    </location>
    <ligand>
        <name>1-deoxy-D-xylulose 5-phosphate</name>
        <dbReference type="ChEBI" id="CHEBI:57792"/>
    </ligand>
</feature>
<dbReference type="SUPFAM" id="SSF51735">
    <property type="entry name" value="NAD(P)-binding Rossmann-fold domains"/>
    <property type="match status" value="1"/>
</dbReference>
<feature type="binding site" evidence="9">
    <location>
        <position position="215"/>
    </location>
    <ligand>
        <name>1-deoxy-D-xylulose 5-phosphate</name>
        <dbReference type="ChEBI" id="CHEBI:57792"/>
    </ligand>
</feature>
<feature type="binding site" evidence="9">
    <location>
        <position position="219"/>
    </location>
    <ligand>
        <name>Mn(2+)</name>
        <dbReference type="ChEBI" id="CHEBI:29035"/>
    </ligand>
</feature>
<dbReference type="GO" id="GO:0070402">
    <property type="term" value="F:NADPH binding"/>
    <property type="evidence" value="ECO:0007669"/>
    <property type="project" value="InterPro"/>
</dbReference>
<feature type="binding site" evidence="9">
    <location>
        <position position="150"/>
    </location>
    <ligand>
        <name>Mn(2+)</name>
        <dbReference type="ChEBI" id="CHEBI:29035"/>
    </ligand>
</feature>
<comment type="pathway">
    <text evidence="1 9">Isoprenoid biosynthesis; isopentenyl diphosphate biosynthesis via DXP pathway; isopentenyl diphosphate from 1-deoxy-D-xylulose 5-phosphate: step 1/6.</text>
</comment>
<feature type="domain" description="DXP reductoisomerase C-terminal" evidence="12">
    <location>
        <begin position="259"/>
        <end position="376"/>
    </location>
</feature>
<feature type="domain" description="1-deoxy-D-xylulose 5-phosphate reductoisomerase N-terminal" evidence="10">
    <location>
        <begin position="6"/>
        <end position="130"/>
    </location>
</feature>
<feature type="binding site" evidence="9">
    <location>
        <position position="203"/>
    </location>
    <ligand>
        <name>NADPH</name>
        <dbReference type="ChEBI" id="CHEBI:57783"/>
    </ligand>
</feature>
<feature type="binding site" evidence="9">
    <location>
        <position position="174"/>
    </location>
    <ligand>
        <name>1-deoxy-D-xylulose 5-phosphate</name>
        <dbReference type="ChEBI" id="CHEBI:57792"/>
    </ligand>
</feature>
<organism evidence="13 14">
    <name type="scientific">Pseudolactococcus insecticola</name>
    <dbReference type="NCBI Taxonomy" id="2709158"/>
    <lineage>
        <taxon>Bacteria</taxon>
        <taxon>Bacillati</taxon>
        <taxon>Bacillota</taxon>
        <taxon>Bacilli</taxon>
        <taxon>Lactobacillales</taxon>
        <taxon>Streptococcaceae</taxon>
        <taxon>Pseudolactococcus</taxon>
    </lineage>
</organism>
<evidence type="ECO:0000256" key="2">
    <source>
        <dbReference type="ARBA" id="ARBA00006825"/>
    </source>
</evidence>
<dbReference type="InterPro" id="IPR036291">
    <property type="entry name" value="NAD(P)-bd_dom_sf"/>
</dbReference>
<dbReference type="EMBL" id="BLLH01000003">
    <property type="protein sequence ID" value="GFH40485.1"/>
    <property type="molecule type" value="Genomic_DNA"/>
</dbReference>
<dbReference type="Gene3D" id="1.10.1740.10">
    <property type="match status" value="1"/>
</dbReference>
<dbReference type="GO" id="GO:0030604">
    <property type="term" value="F:1-deoxy-D-xylulose-5-phosphate reductoisomerase activity"/>
    <property type="evidence" value="ECO:0007669"/>
    <property type="project" value="UniProtKB-UniRule"/>
</dbReference>
<dbReference type="PIRSF" id="PIRSF006205">
    <property type="entry name" value="Dxp_reductismrs"/>
    <property type="match status" value="1"/>
</dbReference>
<feature type="binding site" evidence="9">
    <location>
        <position position="40"/>
    </location>
    <ligand>
        <name>NADPH</name>
        <dbReference type="ChEBI" id="CHEBI:57783"/>
    </ligand>
</feature>
<evidence type="ECO:0000256" key="5">
    <source>
        <dbReference type="ARBA" id="ARBA00023002"/>
    </source>
</evidence>
<evidence type="ECO:0000313" key="14">
    <source>
        <dbReference type="Proteomes" id="UP000475928"/>
    </source>
</evidence>
<reference evidence="13 14" key="1">
    <citation type="submission" date="2020-02" db="EMBL/GenBank/DDBJ databases">
        <title>Draft genome sequence of Lactococcus sp. Hs20B0-1.</title>
        <authorList>
            <person name="Noda S."/>
            <person name="Yuki M."/>
            <person name="Ohkuma M."/>
        </authorList>
    </citation>
    <scope>NUCLEOTIDE SEQUENCE [LARGE SCALE GENOMIC DNA]</scope>
    <source>
        <strain evidence="13 14">Hs20B0-1</strain>
    </source>
</reference>
<feature type="binding site" evidence="9">
    <location>
        <position position="38"/>
    </location>
    <ligand>
        <name>NADPH</name>
        <dbReference type="ChEBI" id="CHEBI:57783"/>
    </ligand>
</feature>
<comment type="catalytic activity">
    <reaction evidence="8">
        <text>2-C-methyl-D-erythritol 4-phosphate + NADP(+) = 1-deoxy-D-xylulose 5-phosphate + NADPH + H(+)</text>
        <dbReference type="Rhea" id="RHEA:13717"/>
        <dbReference type="ChEBI" id="CHEBI:15378"/>
        <dbReference type="ChEBI" id="CHEBI:57783"/>
        <dbReference type="ChEBI" id="CHEBI:57792"/>
        <dbReference type="ChEBI" id="CHEBI:58262"/>
        <dbReference type="ChEBI" id="CHEBI:58349"/>
        <dbReference type="EC" id="1.1.1.267"/>
    </reaction>
    <physiologicalReaction direction="right-to-left" evidence="8">
        <dbReference type="Rhea" id="RHEA:13719"/>
    </physiologicalReaction>
</comment>
<evidence type="ECO:0000313" key="13">
    <source>
        <dbReference type="EMBL" id="GFH40485.1"/>
    </source>
</evidence>
<keyword evidence="9" id="KW-0460">Magnesium</keyword>
<dbReference type="Gene3D" id="3.40.50.720">
    <property type="entry name" value="NAD(P)-binding Rossmann-like Domain"/>
    <property type="match status" value="1"/>
</dbReference>
<comment type="caution">
    <text evidence="9">Lacks conserved residue(s) required for the propagation of feature annotation.</text>
</comment>
<protein>
    <recommendedName>
        <fullName evidence="9">1-deoxy-D-xylulose 5-phosphate reductoisomerase</fullName>
        <shortName evidence="9">DXP reductoisomerase</shortName>
        <ecNumber evidence="9">1.1.1.267</ecNumber>
    </recommendedName>
    <alternativeName>
        <fullName evidence="9">1-deoxyxylulose-5-phosphate reductoisomerase</fullName>
    </alternativeName>
    <alternativeName>
        <fullName evidence="9">2-C-methyl-D-erythritol 4-phosphate synthase</fullName>
    </alternativeName>
</protein>
<dbReference type="PANTHER" id="PTHR30525">
    <property type="entry name" value="1-DEOXY-D-XYLULOSE 5-PHOSPHATE REDUCTOISOMERASE"/>
    <property type="match status" value="1"/>
</dbReference>
<evidence type="ECO:0000256" key="6">
    <source>
        <dbReference type="ARBA" id="ARBA00023211"/>
    </source>
</evidence>
<feature type="binding site" evidence="9">
    <location>
        <position position="12"/>
    </location>
    <ligand>
        <name>NADPH</name>
        <dbReference type="ChEBI" id="CHEBI:57783"/>
    </ligand>
</feature>
<keyword evidence="5 9" id="KW-0560">Oxidoreductase</keyword>
<feature type="binding site" evidence="9">
    <location>
        <position position="15"/>
    </location>
    <ligand>
        <name>NADPH</name>
        <dbReference type="ChEBI" id="CHEBI:57783"/>
    </ligand>
</feature>
<feature type="binding site" evidence="9">
    <location>
        <position position="216"/>
    </location>
    <ligand>
        <name>1-deoxy-D-xylulose 5-phosphate</name>
        <dbReference type="ChEBI" id="CHEBI:57792"/>
    </ligand>
</feature>
<keyword evidence="13" id="KW-0413">Isomerase</keyword>
<dbReference type="UniPathway" id="UPA00056">
    <property type="reaction ID" value="UER00092"/>
</dbReference>
<dbReference type="EC" id="1.1.1.267" evidence="9"/>
<feature type="binding site" evidence="9">
    <location>
        <position position="124"/>
    </location>
    <ligand>
        <name>NADPH</name>
        <dbReference type="ChEBI" id="CHEBI:57783"/>
    </ligand>
</feature>
<dbReference type="Pfam" id="PF13288">
    <property type="entry name" value="DXPR_C"/>
    <property type="match status" value="1"/>
</dbReference>
<feature type="binding site" evidence="9">
    <location>
        <position position="149"/>
    </location>
    <ligand>
        <name>1-deoxy-D-xylulose 5-phosphate</name>
        <dbReference type="ChEBI" id="CHEBI:57792"/>
    </ligand>
</feature>
<dbReference type="SUPFAM" id="SSF55347">
    <property type="entry name" value="Glyceraldehyde-3-phosphate dehydrogenase-like, C-terminal domain"/>
    <property type="match status" value="1"/>
</dbReference>
<accession>A0A6A0B6U4</accession>
<feature type="binding site" evidence="9">
    <location>
        <position position="210"/>
    </location>
    <ligand>
        <name>1-deoxy-D-xylulose 5-phosphate</name>
        <dbReference type="ChEBI" id="CHEBI:57792"/>
    </ligand>
</feature>
<dbReference type="InterPro" id="IPR026877">
    <property type="entry name" value="DXPR_C"/>
</dbReference>
<keyword evidence="7 9" id="KW-0414">Isoprene biosynthesis</keyword>
<comment type="caution">
    <text evidence="13">The sequence shown here is derived from an EMBL/GenBank/DDBJ whole genome shotgun (WGS) entry which is preliminary data.</text>
</comment>
<evidence type="ECO:0000259" key="11">
    <source>
        <dbReference type="Pfam" id="PF08436"/>
    </source>
</evidence>
<evidence type="ECO:0000256" key="7">
    <source>
        <dbReference type="ARBA" id="ARBA00023229"/>
    </source>
</evidence>
<dbReference type="InterPro" id="IPR036169">
    <property type="entry name" value="DXPR_C_sf"/>
</dbReference>